<organism evidence="1 2">
    <name type="scientific">Legionella parisiensis</name>
    <dbReference type="NCBI Taxonomy" id="45071"/>
    <lineage>
        <taxon>Bacteria</taxon>
        <taxon>Pseudomonadati</taxon>
        <taxon>Pseudomonadota</taxon>
        <taxon>Gammaproteobacteria</taxon>
        <taxon>Legionellales</taxon>
        <taxon>Legionellaceae</taxon>
        <taxon>Legionella</taxon>
    </lineage>
</organism>
<evidence type="ECO:0000313" key="2">
    <source>
        <dbReference type="Proteomes" id="UP000095229"/>
    </source>
</evidence>
<dbReference type="AlphaFoldDB" id="A0A1E5JS49"/>
<keyword evidence="1" id="KW-0689">Ribosomal protein</keyword>
<dbReference type="GO" id="GO:0005829">
    <property type="term" value="C:cytosol"/>
    <property type="evidence" value="ECO:0007669"/>
    <property type="project" value="TreeGrafter"/>
</dbReference>
<dbReference type="InterPro" id="IPR017127">
    <property type="entry name" value="Ribosome_uL3_MTase"/>
</dbReference>
<dbReference type="PATRIC" id="fig|45071.7.peg.1793"/>
<protein>
    <submittedName>
        <fullName evidence="1">50S ribosomal protein L3 glutamine methyltransferase</fullName>
    </submittedName>
</protein>
<sequence>MSNYILKETEELVTILDFLRFSVSCAINANLYYGHGTDNAWDDMHSLILRSLSLPYDLESNWLNARLTASEKNIYINNWKSALINVCPFPT</sequence>
<keyword evidence="1" id="KW-0687">Ribonucleoprotein</keyword>
<dbReference type="PANTHER" id="PTHR47806">
    <property type="entry name" value="50S RIBOSOMAL PROTEIN L3 GLUTAMINE METHYLTRANSFERASE"/>
    <property type="match status" value="1"/>
</dbReference>
<comment type="caution">
    <text evidence="1">The sequence shown here is derived from an EMBL/GenBank/DDBJ whole genome shotgun (WGS) entry which is preliminary data.</text>
</comment>
<dbReference type="GO" id="GO:0005840">
    <property type="term" value="C:ribosome"/>
    <property type="evidence" value="ECO:0007669"/>
    <property type="project" value="UniProtKB-KW"/>
</dbReference>
<dbReference type="EMBL" id="LSOG01000050">
    <property type="protein sequence ID" value="OEH47347.1"/>
    <property type="molecule type" value="Genomic_DNA"/>
</dbReference>
<keyword evidence="1" id="KW-0489">Methyltransferase</keyword>
<dbReference type="GO" id="GO:0032259">
    <property type="term" value="P:methylation"/>
    <property type="evidence" value="ECO:0007669"/>
    <property type="project" value="UniProtKB-KW"/>
</dbReference>
<gene>
    <name evidence="1" type="primary">prmB_2</name>
    <name evidence="1" type="ORF">lpari_01663</name>
</gene>
<evidence type="ECO:0000313" key="1">
    <source>
        <dbReference type="EMBL" id="OEH47347.1"/>
    </source>
</evidence>
<reference evidence="1 2" key="1">
    <citation type="submission" date="2016-02" db="EMBL/GenBank/DDBJ databases">
        <title>Secondary metabolites in Legionella.</title>
        <authorList>
            <person name="Tobias N.J."/>
            <person name="Bode H.B."/>
        </authorList>
    </citation>
    <scope>NUCLEOTIDE SEQUENCE [LARGE SCALE GENOMIC DNA]</scope>
    <source>
        <strain evidence="1 2">DSM 19216</strain>
    </source>
</reference>
<accession>A0A1E5JS49</accession>
<keyword evidence="1" id="KW-0808">Transferase</keyword>
<dbReference type="GO" id="GO:0036009">
    <property type="term" value="F:protein-glutamine N-methyltransferase activity"/>
    <property type="evidence" value="ECO:0007669"/>
    <property type="project" value="InterPro"/>
</dbReference>
<keyword evidence="2" id="KW-1185">Reference proteome</keyword>
<proteinExistence type="predicted"/>
<dbReference type="PANTHER" id="PTHR47806:SF1">
    <property type="entry name" value="RIBOSOMAL PROTEIN UL3 GLUTAMINE METHYLTRANSFERASE"/>
    <property type="match status" value="1"/>
</dbReference>
<name>A0A1E5JS49_9GAMM</name>
<dbReference type="Proteomes" id="UP000095229">
    <property type="component" value="Unassembled WGS sequence"/>
</dbReference>